<feature type="transmembrane region" description="Helical" evidence="2">
    <location>
        <begin position="192"/>
        <end position="214"/>
    </location>
</feature>
<sequence length="357" mass="39412">MSSGSVNGSASVPPETSEQLLADAIKLVGSTTVCGTFYGIMTVLAGACVHTLLARRSRAMHCRRWLAILVGYVVLLWLCGTLYIACLSRTMQDAYVYRRLEVQAPSEWADFTMPENIIGDAANVLAICLADGLMIWRMRTIWFDSAWYSWLMPIPMLAYIGLCVSCGLTVIMSSLPGHDFYAKITFKTTIPVFVLSLVINVYTTSFMALRLYTFRRWFTKHMGTCIAHPKQYTDMATIFVESCALLTVTFSIATGFYLAQHPARYLCIAVLSQVQIISPLLVIYRISRGIAWRADTTTTSHNQDQSDAAELGDCQDGGGNCCAVAPCPSLKFARVDDDVENSDENNGQGSNESKEDV</sequence>
<proteinExistence type="predicted"/>
<keyword evidence="4" id="KW-1185">Reference proteome</keyword>
<evidence type="ECO:0000256" key="1">
    <source>
        <dbReference type="SAM" id="MobiDB-lite"/>
    </source>
</evidence>
<dbReference type="RefSeq" id="XP_007770785.1">
    <property type="nucleotide sequence ID" value="XM_007772595.1"/>
</dbReference>
<dbReference type="KEGG" id="cput:CONPUDRAFT_126852"/>
<evidence type="ECO:0000313" key="4">
    <source>
        <dbReference type="Proteomes" id="UP000053558"/>
    </source>
</evidence>
<dbReference type="AlphaFoldDB" id="A0A5M3MJS7"/>
<feature type="transmembrane region" description="Helical" evidence="2">
    <location>
        <begin position="35"/>
        <end position="53"/>
    </location>
</feature>
<feature type="transmembrane region" description="Helical" evidence="2">
    <location>
        <begin position="263"/>
        <end position="284"/>
    </location>
</feature>
<feature type="region of interest" description="Disordered" evidence="1">
    <location>
        <begin position="336"/>
        <end position="357"/>
    </location>
</feature>
<name>A0A5M3MJS7_CONPW</name>
<feature type="transmembrane region" description="Helical" evidence="2">
    <location>
        <begin position="117"/>
        <end position="136"/>
    </location>
</feature>
<reference evidence="4" key="1">
    <citation type="journal article" date="2012" name="Science">
        <title>The Paleozoic origin of enzymatic lignin decomposition reconstructed from 31 fungal genomes.</title>
        <authorList>
            <person name="Floudas D."/>
            <person name="Binder M."/>
            <person name="Riley R."/>
            <person name="Barry K."/>
            <person name="Blanchette R.A."/>
            <person name="Henrissat B."/>
            <person name="Martinez A.T."/>
            <person name="Otillar R."/>
            <person name="Spatafora J.W."/>
            <person name="Yadav J.S."/>
            <person name="Aerts A."/>
            <person name="Benoit I."/>
            <person name="Boyd A."/>
            <person name="Carlson A."/>
            <person name="Copeland A."/>
            <person name="Coutinho P.M."/>
            <person name="de Vries R.P."/>
            <person name="Ferreira P."/>
            <person name="Findley K."/>
            <person name="Foster B."/>
            <person name="Gaskell J."/>
            <person name="Glotzer D."/>
            <person name="Gorecki P."/>
            <person name="Heitman J."/>
            <person name="Hesse C."/>
            <person name="Hori C."/>
            <person name="Igarashi K."/>
            <person name="Jurgens J.A."/>
            <person name="Kallen N."/>
            <person name="Kersten P."/>
            <person name="Kohler A."/>
            <person name="Kuees U."/>
            <person name="Kumar T.K.A."/>
            <person name="Kuo A."/>
            <person name="LaButti K."/>
            <person name="Larrondo L.F."/>
            <person name="Lindquist E."/>
            <person name="Ling A."/>
            <person name="Lombard V."/>
            <person name="Lucas S."/>
            <person name="Lundell T."/>
            <person name="Martin R."/>
            <person name="McLaughlin D.J."/>
            <person name="Morgenstern I."/>
            <person name="Morin E."/>
            <person name="Murat C."/>
            <person name="Nagy L.G."/>
            <person name="Nolan M."/>
            <person name="Ohm R.A."/>
            <person name="Patyshakuliyeva A."/>
            <person name="Rokas A."/>
            <person name="Ruiz-Duenas F.J."/>
            <person name="Sabat G."/>
            <person name="Salamov A."/>
            <person name="Samejima M."/>
            <person name="Schmutz J."/>
            <person name="Slot J.C."/>
            <person name="St John F."/>
            <person name="Stenlid J."/>
            <person name="Sun H."/>
            <person name="Sun S."/>
            <person name="Syed K."/>
            <person name="Tsang A."/>
            <person name="Wiebenga A."/>
            <person name="Young D."/>
            <person name="Pisabarro A."/>
            <person name="Eastwood D.C."/>
            <person name="Martin F."/>
            <person name="Cullen D."/>
            <person name="Grigoriev I.V."/>
            <person name="Hibbett D.S."/>
        </authorList>
    </citation>
    <scope>NUCLEOTIDE SEQUENCE [LARGE SCALE GENOMIC DNA]</scope>
    <source>
        <strain evidence="4">RWD-64-598 SS2</strain>
    </source>
</reference>
<evidence type="ECO:0000313" key="3">
    <source>
        <dbReference type="EMBL" id="EIW79054.1"/>
    </source>
</evidence>
<keyword evidence="2" id="KW-1133">Transmembrane helix</keyword>
<gene>
    <name evidence="3" type="ORF">CONPUDRAFT_126852</name>
</gene>
<accession>A0A5M3MJS7</accession>
<dbReference type="EMBL" id="JH711581">
    <property type="protein sequence ID" value="EIW79054.1"/>
    <property type="molecule type" value="Genomic_DNA"/>
</dbReference>
<protein>
    <submittedName>
        <fullName evidence="3">Uncharacterized protein</fullName>
    </submittedName>
</protein>
<feature type="transmembrane region" description="Helical" evidence="2">
    <location>
        <begin position="65"/>
        <end position="85"/>
    </location>
</feature>
<keyword evidence="2" id="KW-0472">Membrane</keyword>
<comment type="caution">
    <text evidence="3">The sequence shown here is derived from an EMBL/GenBank/DDBJ whole genome shotgun (WGS) entry which is preliminary data.</text>
</comment>
<evidence type="ECO:0000256" key="2">
    <source>
        <dbReference type="SAM" id="Phobius"/>
    </source>
</evidence>
<feature type="transmembrane region" description="Helical" evidence="2">
    <location>
        <begin position="235"/>
        <end position="257"/>
    </location>
</feature>
<dbReference type="Proteomes" id="UP000053558">
    <property type="component" value="Unassembled WGS sequence"/>
</dbReference>
<dbReference type="GeneID" id="19200014"/>
<keyword evidence="2" id="KW-0812">Transmembrane</keyword>
<organism evidence="3 4">
    <name type="scientific">Coniophora puteana (strain RWD-64-598)</name>
    <name type="common">Brown rot fungus</name>
    <dbReference type="NCBI Taxonomy" id="741705"/>
    <lineage>
        <taxon>Eukaryota</taxon>
        <taxon>Fungi</taxon>
        <taxon>Dikarya</taxon>
        <taxon>Basidiomycota</taxon>
        <taxon>Agaricomycotina</taxon>
        <taxon>Agaricomycetes</taxon>
        <taxon>Agaricomycetidae</taxon>
        <taxon>Boletales</taxon>
        <taxon>Coniophorineae</taxon>
        <taxon>Coniophoraceae</taxon>
        <taxon>Coniophora</taxon>
    </lineage>
</organism>
<feature type="transmembrane region" description="Helical" evidence="2">
    <location>
        <begin position="148"/>
        <end position="172"/>
    </location>
</feature>
<dbReference type="OrthoDB" id="2641762at2759"/>